<dbReference type="PANTHER" id="PTHR47832:SF1">
    <property type="entry name" value="DNA PHOTOLYASE"/>
    <property type="match status" value="1"/>
</dbReference>
<protein>
    <recommendedName>
        <fullName evidence="1">Photolyase/cryptochrome alpha/beta domain-containing protein</fullName>
    </recommendedName>
</protein>
<accession>A0AAQ3WLG4</accession>
<proteinExistence type="predicted"/>
<sequence>MVLQALRLGSLLPAPAHRRRILRCRGRIDASNGAAPVRDGSAAAVVWFKHDLRIDDHPGLAAAVAEPRRPVVPLYVFDRRILAGYSDKMLELLLFALKDLKTSLKSQDSDLLIGLGNAEDVVLKLVNEVQAGLIFTEEEVEYSVRSVLANVKSSLSNESFSWGNPPKIVAWNAPLYDSKNLAEVSTSHDQFLKTKLPMATPLPATTLPALNLELDTGSLPTLEELKCFLKDGRTPDDDWDPLKNMSARSILKKMLSQRKIKSNTTLSTSNGENIADISIDSGPSGKRIMNSMFASENSLEVRGGTDITLDALAAYLRYLEGTGNASWQELHDKVRFTETREGASFYTLFGPAIQLGVISRRKAYNETIQYEKDRNAGFLSPFGYSTPTVTAAVDALSSMEWYWFLALKSQLRVEGKYPIRIWRWKGYLVQYTFLGNEGPAVLLVHGFGAFLEHFRDNIDSVADMGHRVWAITLVGFGKSEKPNVNYSELFWSELLRDFIIDVVREPVHLVGNSIGGYICAITAGLWPSLAKSLVLLNSAGSIVPNYSFVPFNEVSQPIMDILFTIMLFNSHLLCLCMRLSHTFMVLLSVDYKTVKSFAMLTLIFSWSRYIYMVLALKEWFPEMIERQTTWLSRLQAGLLLLFLRSRAEGILKEYYPTRTDRVDKPLLQQIIRASYDPGAATVLESVFNFNLSIPLNFLFDSFGGKILVIQGMKDPLTKSEAFVTILREHCSKVQIRELNAALSTLELRVSSFLIPEYGHETALSLFVTFPQQKELKHYHSRTATSPTVLQALISLALVHGHYCLEASAPPTALLARSTSLL</sequence>
<dbReference type="EMBL" id="CP144747">
    <property type="protein sequence ID" value="WVZ65665.1"/>
    <property type="molecule type" value="Genomic_DNA"/>
</dbReference>
<evidence type="ECO:0000313" key="2">
    <source>
        <dbReference type="EMBL" id="WVZ65665.1"/>
    </source>
</evidence>
<dbReference type="Proteomes" id="UP001341281">
    <property type="component" value="Chromosome 03"/>
</dbReference>
<organism evidence="2 3">
    <name type="scientific">Paspalum notatum var. saurae</name>
    <dbReference type="NCBI Taxonomy" id="547442"/>
    <lineage>
        <taxon>Eukaryota</taxon>
        <taxon>Viridiplantae</taxon>
        <taxon>Streptophyta</taxon>
        <taxon>Embryophyta</taxon>
        <taxon>Tracheophyta</taxon>
        <taxon>Spermatophyta</taxon>
        <taxon>Magnoliopsida</taxon>
        <taxon>Liliopsida</taxon>
        <taxon>Poales</taxon>
        <taxon>Poaceae</taxon>
        <taxon>PACMAD clade</taxon>
        <taxon>Panicoideae</taxon>
        <taxon>Andropogonodae</taxon>
        <taxon>Paspaleae</taxon>
        <taxon>Paspalinae</taxon>
        <taxon>Paspalum</taxon>
    </lineage>
</organism>
<dbReference type="Gene3D" id="3.40.50.1820">
    <property type="entry name" value="alpha/beta hydrolase"/>
    <property type="match status" value="1"/>
</dbReference>
<dbReference type="SUPFAM" id="SSF52425">
    <property type="entry name" value="Cryptochrome/photolyase, N-terminal domain"/>
    <property type="match status" value="1"/>
</dbReference>
<dbReference type="InterPro" id="IPR036155">
    <property type="entry name" value="Crypto/Photolyase_N_sf"/>
</dbReference>
<gene>
    <name evidence="2" type="ORF">U9M48_014989</name>
</gene>
<dbReference type="Gene3D" id="3.40.50.620">
    <property type="entry name" value="HUPs"/>
    <property type="match status" value="1"/>
</dbReference>
<evidence type="ECO:0000313" key="3">
    <source>
        <dbReference type="Proteomes" id="UP001341281"/>
    </source>
</evidence>
<dbReference type="PROSITE" id="PS51645">
    <property type="entry name" value="PHR_CRY_ALPHA_BETA"/>
    <property type="match status" value="1"/>
</dbReference>
<reference evidence="2 3" key="1">
    <citation type="submission" date="2024-02" db="EMBL/GenBank/DDBJ databases">
        <title>High-quality chromosome-scale genome assembly of Pensacola bahiagrass (Paspalum notatum Flugge var. saurae).</title>
        <authorList>
            <person name="Vega J.M."/>
            <person name="Podio M."/>
            <person name="Orjuela J."/>
            <person name="Siena L.A."/>
            <person name="Pessino S.C."/>
            <person name="Combes M.C."/>
            <person name="Mariac C."/>
            <person name="Albertini E."/>
            <person name="Pupilli F."/>
            <person name="Ortiz J.P.A."/>
            <person name="Leblanc O."/>
        </authorList>
    </citation>
    <scope>NUCLEOTIDE SEQUENCE [LARGE SCALE GENOMIC DNA]</scope>
    <source>
        <strain evidence="2">R1</strain>
        <tissue evidence="2">Leaf</tissue>
    </source>
</reference>
<dbReference type="Pfam" id="PF00561">
    <property type="entry name" value="Abhydrolase_1"/>
    <property type="match status" value="1"/>
</dbReference>
<dbReference type="AlphaFoldDB" id="A0AAQ3WLG4"/>
<keyword evidence="3" id="KW-1185">Reference proteome</keyword>
<dbReference type="PANTHER" id="PTHR47832">
    <property type="entry name" value="DNA PHOTOLYASE"/>
    <property type="match status" value="1"/>
</dbReference>
<dbReference type="SUPFAM" id="SSF53474">
    <property type="entry name" value="alpha/beta-Hydrolases"/>
    <property type="match status" value="1"/>
</dbReference>
<evidence type="ECO:0000259" key="1">
    <source>
        <dbReference type="PROSITE" id="PS51645"/>
    </source>
</evidence>
<dbReference type="InterPro" id="IPR014729">
    <property type="entry name" value="Rossmann-like_a/b/a_fold"/>
</dbReference>
<name>A0AAQ3WLG4_PASNO</name>
<feature type="domain" description="Photolyase/cryptochrome alpha/beta" evidence="1">
    <location>
        <begin position="42"/>
        <end position="176"/>
    </location>
</feature>
<dbReference type="Pfam" id="PF00875">
    <property type="entry name" value="DNA_photolyase"/>
    <property type="match status" value="1"/>
</dbReference>
<dbReference type="InterPro" id="IPR000073">
    <property type="entry name" value="AB_hydrolase_1"/>
</dbReference>
<dbReference type="InterPro" id="IPR029058">
    <property type="entry name" value="AB_hydrolase_fold"/>
</dbReference>
<dbReference type="InterPro" id="IPR006050">
    <property type="entry name" value="DNA_photolyase_N"/>
</dbReference>